<evidence type="ECO:0000313" key="3">
    <source>
        <dbReference type="EMBL" id="SFO06400.1"/>
    </source>
</evidence>
<organism evidence="3 4">
    <name type="scientific">Amycolatopsis rubida</name>
    <dbReference type="NCBI Taxonomy" id="112413"/>
    <lineage>
        <taxon>Bacteria</taxon>
        <taxon>Bacillati</taxon>
        <taxon>Actinomycetota</taxon>
        <taxon>Actinomycetes</taxon>
        <taxon>Pseudonocardiales</taxon>
        <taxon>Pseudonocardiaceae</taxon>
        <taxon>Amycolatopsis</taxon>
    </lineage>
</organism>
<feature type="domain" description="DUF397" evidence="2">
    <location>
        <begin position="16"/>
        <end position="66"/>
    </location>
</feature>
<accession>A0A1I5E562</accession>
<dbReference type="EMBL" id="FOWC01000001">
    <property type="protein sequence ID" value="SFO06400.1"/>
    <property type="molecule type" value="Genomic_DNA"/>
</dbReference>
<dbReference type="InterPro" id="IPR007278">
    <property type="entry name" value="DUF397"/>
</dbReference>
<dbReference type="RefSeq" id="WP_093572070.1">
    <property type="nucleotide sequence ID" value="NZ_FOWC01000001.1"/>
</dbReference>
<reference evidence="3 4" key="1">
    <citation type="submission" date="2016-10" db="EMBL/GenBank/DDBJ databases">
        <authorList>
            <person name="de Groot N.N."/>
        </authorList>
    </citation>
    <scope>NUCLEOTIDE SEQUENCE [LARGE SCALE GENOMIC DNA]</scope>
    <source>
        <strain evidence="3 4">DSM 44637</strain>
    </source>
</reference>
<dbReference type="AlphaFoldDB" id="A0A1I5E562"/>
<evidence type="ECO:0000313" key="4">
    <source>
        <dbReference type="Proteomes" id="UP000199137"/>
    </source>
</evidence>
<feature type="region of interest" description="Disordered" evidence="1">
    <location>
        <begin position="1"/>
        <end position="23"/>
    </location>
</feature>
<name>A0A1I5E562_9PSEU</name>
<dbReference type="Proteomes" id="UP000199137">
    <property type="component" value="Unassembled WGS sequence"/>
</dbReference>
<sequence>MTTIVQGHADDESRERWARSSYSTPNNNCVEVLILQAGVQVRDSKDVQGGTLALSHEAWKALLSSIMR</sequence>
<dbReference type="OrthoDB" id="3635801at2"/>
<feature type="compositionally biased region" description="Basic and acidic residues" evidence="1">
    <location>
        <begin position="8"/>
        <end position="18"/>
    </location>
</feature>
<evidence type="ECO:0000259" key="2">
    <source>
        <dbReference type="Pfam" id="PF04149"/>
    </source>
</evidence>
<proteinExistence type="predicted"/>
<protein>
    <recommendedName>
        <fullName evidence="2">DUF397 domain-containing protein</fullName>
    </recommendedName>
</protein>
<gene>
    <name evidence="3" type="ORF">SAMN05421854_101493</name>
</gene>
<evidence type="ECO:0000256" key="1">
    <source>
        <dbReference type="SAM" id="MobiDB-lite"/>
    </source>
</evidence>
<dbReference type="Pfam" id="PF04149">
    <property type="entry name" value="DUF397"/>
    <property type="match status" value="1"/>
</dbReference>